<dbReference type="Gene3D" id="3.30.1310.20">
    <property type="entry name" value="PRTase-like"/>
    <property type="match status" value="1"/>
</dbReference>
<organism evidence="2 3">
    <name type="scientific">Ramlibacter alkalitolerans</name>
    <dbReference type="NCBI Taxonomy" id="2039631"/>
    <lineage>
        <taxon>Bacteria</taxon>
        <taxon>Pseudomonadati</taxon>
        <taxon>Pseudomonadota</taxon>
        <taxon>Betaproteobacteria</taxon>
        <taxon>Burkholderiales</taxon>
        <taxon>Comamonadaceae</taxon>
        <taxon>Ramlibacter</taxon>
    </lineage>
</organism>
<keyword evidence="2" id="KW-0808">Transferase</keyword>
<keyword evidence="2" id="KW-0328">Glycosyltransferase</keyword>
<dbReference type="GO" id="GO:0016757">
    <property type="term" value="F:glycosyltransferase activity"/>
    <property type="evidence" value="ECO:0007669"/>
    <property type="project" value="UniProtKB-KW"/>
</dbReference>
<feature type="domain" description="Phosphoribosyltransferase" evidence="1">
    <location>
        <begin position="12"/>
        <end position="190"/>
    </location>
</feature>
<dbReference type="SUPFAM" id="SSF53271">
    <property type="entry name" value="PRTase-like"/>
    <property type="match status" value="1"/>
</dbReference>
<protein>
    <submittedName>
        <fullName evidence="2">Phosphoribosyltransferase</fullName>
    </submittedName>
</protein>
<dbReference type="CDD" id="cd06223">
    <property type="entry name" value="PRTases_typeI"/>
    <property type="match status" value="1"/>
</dbReference>
<dbReference type="Pfam" id="PF00156">
    <property type="entry name" value="Pribosyltran"/>
    <property type="match status" value="1"/>
</dbReference>
<accession>A0ABS1JTU0</accession>
<reference evidence="2 3" key="1">
    <citation type="journal article" date="2017" name="Int. J. Syst. Evol. Microbiol.">
        <title>Ramlibacter alkalitolerans sp. nov., alkali-tolerant bacterium isolated from soil of ginseng.</title>
        <authorList>
            <person name="Lee D.H."/>
            <person name="Cha C.J."/>
        </authorList>
    </citation>
    <scope>NUCLEOTIDE SEQUENCE [LARGE SCALE GENOMIC DNA]</scope>
    <source>
        <strain evidence="2 3">KACC 19305</strain>
    </source>
</reference>
<dbReference type="InterPro" id="IPR000836">
    <property type="entry name" value="PRTase_dom"/>
</dbReference>
<dbReference type="InterPro" id="IPR029057">
    <property type="entry name" value="PRTase-like"/>
</dbReference>
<gene>
    <name evidence="2" type="ORF">JI746_21135</name>
</gene>
<name>A0ABS1JTU0_9BURK</name>
<evidence type="ECO:0000313" key="3">
    <source>
        <dbReference type="Proteomes" id="UP000622707"/>
    </source>
</evidence>
<evidence type="ECO:0000259" key="1">
    <source>
        <dbReference type="Pfam" id="PF00156"/>
    </source>
</evidence>
<comment type="caution">
    <text evidence="2">The sequence shown here is derived from an EMBL/GenBank/DDBJ whole genome shotgun (WGS) entry which is preliminary data.</text>
</comment>
<dbReference type="Gene3D" id="3.40.50.2020">
    <property type="match status" value="1"/>
</dbReference>
<proteinExistence type="predicted"/>
<keyword evidence="3" id="KW-1185">Reference proteome</keyword>
<dbReference type="Proteomes" id="UP000622707">
    <property type="component" value="Unassembled WGS sequence"/>
</dbReference>
<dbReference type="RefSeq" id="WP_201692259.1">
    <property type="nucleotide sequence ID" value="NZ_JAEQND010000012.1"/>
</dbReference>
<evidence type="ECO:0000313" key="2">
    <source>
        <dbReference type="EMBL" id="MBL0427632.1"/>
    </source>
</evidence>
<sequence length="209" mass="22182">MFRDRLEAAGQLADALAHYRGTQPLVLAIPRGAVPMAAVLAQRLEGELDLVLVRKLHAPGAPEFAVGAVDEGGWTYVAPHAAAVGATPAYLEEQREDQLQELARRRQRYTPGRARADAAGRVVIVVDDGLATGATMVAALHALRERGPQRLVCAVPVGSPDAVQLVAGYCDDVVCLQAPPHFGSVGQFYMSFPQLEDEEVIALLANAAA</sequence>
<dbReference type="EMBL" id="JAEQND010000012">
    <property type="protein sequence ID" value="MBL0427632.1"/>
    <property type="molecule type" value="Genomic_DNA"/>
</dbReference>